<feature type="transmembrane region" description="Helical" evidence="1">
    <location>
        <begin position="62"/>
        <end position="82"/>
    </location>
</feature>
<dbReference type="Proteomes" id="UP000028123">
    <property type="component" value="Unassembled WGS sequence"/>
</dbReference>
<feature type="transmembrane region" description="Helical" evidence="1">
    <location>
        <begin position="430"/>
        <end position="452"/>
    </location>
</feature>
<evidence type="ECO:0000313" key="2">
    <source>
        <dbReference type="EMBL" id="KEQ24010.1"/>
    </source>
</evidence>
<evidence type="ECO:0000313" key="3">
    <source>
        <dbReference type="Proteomes" id="UP000028123"/>
    </source>
</evidence>
<organism evidence="2 3">
    <name type="scientific">Paenibacillus tyrfis</name>
    <dbReference type="NCBI Taxonomy" id="1501230"/>
    <lineage>
        <taxon>Bacteria</taxon>
        <taxon>Bacillati</taxon>
        <taxon>Bacillota</taxon>
        <taxon>Bacilli</taxon>
        <taxon>Bacillales</taxon>
        <taxon>Paenibacillaceae</taxon>
        <taxon>Paenibacillus</taxon>
    </lineage>
</organism>
<feature type="transmembrane region" description="Helical" evidence="1">
    <location>
        <begin position="458"/>
        <end position="476"/>
    </location>
</feature>
<reference evidence="2 3" key="1">
    <citation type="submission" date="2014-06" db="EMBL/GenBank/DDBJ databases">
        <title>Draft genome sequence of Paenibacillus sp. MSt1.</title>
        <authorList>
            <person name="Aw Y.K."/>
            <person name="Ong K.S."/>
            <person name="Gan H.M."/>
            <person name="Lee S.M."/>
        </authorList>
    </citation>
    <scope>NUCLEOTIDE SEQUENCE [LARGE SCALE GENOMIC DNA]</scope>
    <source>
        <strain evidence="2 3">MSt1</strain>
    </source>
</reference>
<name>A0A081NZY7_9BACL</name>
<keyword evidence="1" id="KW-0812">Transmembrane</keyword>
<accession>A0A081NZY7</accession>
<dbReference type="RefSeq" id="WP_036686092.1">
    <property type="nucleotide sequence ID" value="NZ_JNVM01000017.1"/>
</dbReference>
<dbReference type="EMBL" id="JNVM01000017">
    <property type="protein sequence ID" value="KEQ24010.1"/>
    <property type="molecule type" value="Genomic_DNA"/>
</dbReference>
<comment type="caution">
    <text evidence="2">The sequence shown here is derived from an EMBL/GenBank/DDBJ whole genome shotgun (WGS) entry which is preliminary data.</text>
</comment>
<keyword evidence="1" id="KW-0472">Membrane</keyword>
<feature type="transmembrane region" description="Helical" evidence="1">
    <location>
        <begin position="268"/>
        <end position="289"/>
    </location>
</feature>
<keyword evidence="3" id="KW-1185">Reference proteome</keyword>
<feature type="transmembrane region" description="Helical" evidence="1">
    <location>
        <begin position="206"/>
        <end position="225"/>
    </location>
</feature>
<evidence type="ECO:0000256" key="1">
    <source>
        <dbReference type="SAM" id="Phobius"/>
    </source>
</evidence>
<sequence>MREFVSLKVLDRFRTLFERLGVDYPLMRKILQIKLTMDGRRMPTIFNQSAKKNRHETADQNNFVKSLGLYALLGLTMVPFVVMGDNYIFQMSFVFGLLMFLVMTSLISDFSTVLLDIRDRNIIASKPVNRRTIGMAKTLHILLYLFFLTVALCAAPMIAAIVKHGVLFFLLFVVEIVLTDVLIVVVTAFLYMLILKFFDGEKLKDMINNVQIALSIAITVGYQFVGRSFDLMQLHVAFEPKWWQVFLPPLWFGAPFEWLLRGQAAPHFIVFTLLAFVTPIVSILIYTNLMPFFERSLQKLANDSTKKGREQSRWLDVVSRFICSGREERTFFRFGSLMMGNEREFKLKVYPSLGFSIVFPFIFFFNVLRAQSFSEIAASKWYLNIYFCALLIPTVVMMLRYSGKHKGAWLYKTMPLPSPAPIFRGTIKAFLVRLFMPVFLIESVIFLALFGVRIVPDLIVFALNALLYTVICFRTFRKALPFSESFEAVKQNDGLIILPLLLLLALFAGVHLASTFVTGGIYAYMALLVVLNAAVWRKGFAISWDDLRDKG</sequence>
<feature type="transmembrane region" description="Helical" evidence="1">
    <location>
        <begin position="88"/>
        <end position="117"/>
    </location>
</feature>
<feature type="transmembrane region" description="Helical" evidence="1">
    <location>
        <begin position="496"/>
        <end position="513"/>
    </location>
</feature>
<protein>
    <submittedName>
        <fullName evidence="2">Uncharacterized protein</fullName>
    </submittedName>
</protein>
<dbReference type="AlphaFoldDB" id="A0A081NZY7"/>
<gene>
    <name evidence="2" type="ORF">ET33_09845</name>
</gene>
<dbReference type="OrthoDB" id="2659138at2"/>
<feature type="transmembrane region" description="Helical" evidence="1">
    <location>
        <begin position="138"/>
        <end position="162"/>
    </location>
</feature>
<dbReference type="eggNOG" id="ENOG502Z7WB">
    <property type="taxonomic scope" value="Bacteria"/>
</dbReference>
<feature type="transmembrane region" description="Helical" evidence="1">
    <location>
        <begin position="168"/>
        <end position="194"/>
    </location>
</feature>
<feature type="transmembrane region" description="Helical" evidence="1">
    <location>
        <begin position="381"/>
        <end position="399"/>
    </location>
</feature>
<keyword evidence="1" id="KW-1133">Transmembrane helix</keyword>
<feature type="transmembrane region" description="Helical" evidence="1">
    <location>
        <begin position="519"/>
        <end position="536"/>
    </location>
</feature>
<proteinExistence type="predicted"/>
<feature type="transmembrane region" description="Helical" evidence="1">
    <location>
        <begin position="349"/>
        <end position="369"/>
    </location>
</feature>